<dbReference type="GO" id="GO:1904047">
    <property type="term" value="F:S-adenosyl-L-methionine binding"/>
    <property type="evidence" value="ECO:0007669"/>
    <property type="project" value="UniProtKB-UniRule"/>
</dbReference>
<feature type="binding site" evidence="12">
    <location>
        <begin position="268"/>
        <end position="270"/>
    </location>
    <ligand>
        <name>GTP</name>
        <dbReference type="ChEBI" id="CHEBI:37565"/>
    </ligand>
</feature>
<dbReference type="AlphaFoldDB" id="A0A172YEJ2"/>
<dbReference type="GO" id="GO:0051539">
    <property type="term" value="F:4 iron, 4 sulfur cluster binding"/>
    <property type="evidence" value="ECO:0007669"/>
    <property type="project" value="UniProtKB-UniRule"/>
</dbReference>
<keyword evidence="10 12" id="KW-0456">Lyase</keyword>
<feature type="binding site" evidence="12">
    <location>
        <position position="266"/>
    </location>
    <ligand>
        <name>[4Fe-4S] cluster</name>
        <dbReference type="ChEBI" id="CHEBI:49883"/>
        <label>2</label>
        <note>4Fe-4S-substrate</note>
    </ligand>
</feature>
<dbReference type="SFLD" id="SFLDS00029">
    <property type="entry name" value="Radical_SAM"/>
    <property type="match status" value="1"/>
</dbReference>
<dbReference type="RefSeq" id="WP_064122582.1">
    <property type="nucleotide sequence ID" value="NZ_CP015243.1"/>
</dbReference>
<dbReference type="Proteomes" id="UP000077875">
    <property type="component" value="Chromosome"/>
</dbReference>
<dbReference type="Pfam" id="PF06463">
    <property type="entry name" value="Mob_synth_C"/>
    <property type="match status" value="1"/>
</dbReference>
<dbReference type="SMART" id="SM00729">
    <property type="entry name" value="Elp3"/>
    <property type="match status" value="1"/>
</dbReference>
<comment type="catalytic activity">
    <reaction evidence="11 12">
        <text>GTP + AH2 + S-adenosyl-L-methionine = (8S)-3',8-cyclo-7,8-dihydroguanosine 5'-triphosphate + 5'-deoxyadenosine + L-methionine + A + H(+)</text>
        <dbReference type="Rhea" id="RHEA:49576"/>
        <dbReference type="ChEBI" id="CHEBI:13193"/>
        <dbReference type="ChEBI" id="CHEBI:15378"/>
        <dbReference type="ChEBI" id="CHEBI:17319"/>
        <dbReference type="ChEBI" id="CHEBI:17499"/>
        <dbReference type="ChEBI" id="CHEBI:37565"/>
        <dbReference type="ChEBI" id="CHEBI:57844"/>
        <dbReference type="ChEBI" id="CHEBI:59789"/>
        <dbReference type="ChEBI" id="CHEBI:131766"/>
        <dbReference type="EC" id="4.1.99.22"/>
    </reaction>
</comment>
<keyword evidence="7 12" id="KW-0411">Iron-sulfur</keyword>
<feature type="binding site" evidence="12">
    <location>
        <position position="263"/>
    </location>
    <ligand>
        <name>[4Fe-4S] cluster</name>
        <dbReference type="ChEBI" id="CHEBI:49883"/>
        <label>2</label>
        <note>4Fe-4S-substrate</note>
    </ligand>
</feature>
<dbReference type="InterPro" id="IPR000385">
    <property type="entry name" value="MoaA_NifB_PqqE_Fe-S-bd_CS"/>
</dbReference>
<dbReference type="SFLD" id="SFLDG01383">
    <property type="entry name" value="cyclic_pyranopterin_phosphate"/>
    <property type="match status" value="1"/>
</dbReference>
<protein>
    <recommendedName>
        <fullName evidence="1 12">GTP 3',8-cyclase</fullName>
        <ecNumber evidence="1 12">4.1.99.22</ecNumber>
    </recommendedName>
    <alternativeName>
        <fullName evidence="12">Molybdenum cofactor biosynthesis protein A</fullName>
    </alternativeName>
</protein>
<dbReference type="CDD" id="cd01335">
    <property type="entry name" value="Radical_SAM"/>
    <property type="match status" value="1"/>
</dbReference>
<gene>
    <name evidence="12" type="primary">moaA</name>
    <name evidence="14" type="ORF">A5892_09420</name>
</gene>
<dbReference type="PROSITE" id="PS51918">
    <property type="entry name" value="RADICAL_SAM"/>
    <property type="match status" value="1"/>
</dbReference>
<dbReference type="KEGG" id="haa:A5892_09420"/>
<keyword evidence="8 12" id="KW-0342">GTP-binding</keyword>
<evidence type="ECO:0000256" key="4">
    <source>
        <dbReference type="ARBA" id="ARBA00022723"/>
    </source>
</evidence>
<keyword evidence="6 12" id="KW-0408">Iron</keyword>
<keyword evidence="9 12" id="KW-0501">Molybdenum cofactor biosynthesis</keyword>
<dbReference type="InterPro" id="IPR058240">
    <property type="entry name" value="rSAM_sf"/>
</dbReference>
<feature type="binding site" evidence="12">
    <location>
        <position position="22"/>
    </location>
    <ligand>
        <name>GTP</name>
        <dbReference type="ChEBI" id="CHEBI:37565"/>
    </ligand>
</feature>
<dbReference type="Gene3D" id="3.20.20.70">
    <property type="entry name" value="Aldolase class I"/>
    <property type="match status" value="1"/>
</dbReference>
<dbReference type="InterPro" id="IPR006638">
    <property type="entry name" value="Elp3/MiaA/NifB-like_rSAM"/>
</dbReference>
<dbReference type="PANTHER" id="PTHR22960:SF0">
    <property type="entry name" value="MOLYBDENUM COFACTOR BIOSYNTHESIS PROTEIN 1"/>
    <property type="match status" value="1"/>
</dbReference>
<feature type="binding site" evidence="12">
    <location>
        <position position="165"/>
    </location>
    <ligand>
        <name>GTP</name>
        <dbReference type="ChEBI" id="CHEBI:37565"/>
    </ligand>
</feature>
<comment type="subunit">
    <text evidence="12">Monomer and homodimer.</text>
</comment>
<dbReference type="SFLD" id="SFLDG01386">
    <property type="entry name" value="main_SPASM_domain-containing"/>
    <property type="match status" value="1"/>
</dbReference>
<feature type="binding site" evidence="12">
    <location>
        <position position="280"/>
    </location>
    <ligand>
        <name>[4Fe-4S] cluster</name>
        <dbReference type="ChEBI" id="CHEBI:49883"/>
        <label>2</label>
        <note>4Fe-4S-substrate</note>
    </ligand>
</feature>
<dbReference type="EMBL" id="CP015243">
    <property type="protein sequence ID" value="ANF57653.1"/>
    <property type="molecule type" value="Genomic_DNA"/>
</dbReference>
<dbReference type="GO" id="GO:0046872">
    <property type="term" value="F:metal ion binding"/>
    <property type="evidence" value="ECO:0007669"/>
    <property type="project" value="UniProtKB-KW"/>
</dbReference>
<keyword evidence="15" id="KW-1185">Reference proteome</keyword>
<dbReference type="CDD" id="cd21117">
    <property type="entry name" value="Twitch_MoaA"/>
    <property type="match status" value="1"/>
</dbReference>
<keyword evidence="5 12" id="KW-0547">Nucleotide-binding</keyword>
<feature type="binding site" evidence="12">
    <location>
        <position position="71"/>
    </location>
    <ligand>
        <name>GTP</name>
        <dbReference type="ChEBI" id="CHEBI:37565"/>
    </ligand>
</feature>
<dbReference type="HAMAP" id="MF_01225_B">
    <property type="entry name" value="MoaA_B"/>
    <property type="match status" value="1"/>
</dbReference>
<dbReference type="GO" id="GO:0006777">
    <property type="term" value="P:Mo-molybdopterin cofactor biosynthetic process"/>
    <property type="evidence" value="ECO:0007669"/>
    <property type="project" value="UniProtKB-UniRule"/>
</dbReference>
<dbReference type="GO" id="GO:0061798">
    <property type="term" value="F:GTP 3',8'-cyclase activity"/>
    <property type="evidence" value="ECO:0007669"/>
    <property type="project" value="UniProtKB-UniRule"/>
</dbReference>
<keyword evidence="3 12" id="KW-0949">S-adenosyl-L-methionine</keyword>
<evidence type="ECO:0000256" key="5">
    <source>
        <dbReference type="ARBA" id="ARBA00022741"/>
    </source>
</evidence>
<keyword evidence="4 12" id="KW-0479">Metal-binding</keyword>
<dbReference type="EC" id="4.1.99.22" evidence="1 12"/>
<accession>A0A172YEJ2</accession>
<dbReference type="InterPro" id="IPR007197">
    <property type="entry name" value="rSAM"/>
</dbReference>
<dbReference type="InterPro" id="IPR010505">
    <property type="entry name" value="MoaA_twitch"/>
</dbReference>
<evidence type="ECO:0000256" key="11">
    <source>
        <dbReference type="ARBA" id="ARBA00048697"/>
    </source>
</evidence>
<evidence type="ECO:0000313" key="15">
    <source>
        <dbReference type="Proteomes" id="UP000077875"/>
    </source>
</evidence>
<dbReference type="InterPro" id="IPR013785">
    <property type="entry name" value="Aldolase_TIM"/>
</dbReference>
<comment type="similarity">
    <text evidence="12">Belongs to the radical SAM superfamily. MoaA family.</text>
</comment>
<dbReference type="SUPFAM" id="SSF102114">
    <property type="entry name" value="Radical SAM enzymes"/>
    <property type="match status" value="1"/>
</dbReference>
<evidence type="ECO:0000313" key="14">
    <source>
        <dbReference type="EMBL" id="ANF57653.1"/>
    </source>
</evidence>
<sequence length="337" mass="38096">MSQSSDNRGLIDDFGRRVRYLRISVTDRCDFRCVYCMSEKMTFLPRQQVLTIEEMANVASAFVSLGVEKLRITGGEPLVRQGIGTLIPMLGELKSRGLKELAMTTNGSQLVRHARALREGGVDRLNVSLDSLDAQRFRRLTRTGELSKVIAGIDAAQAAGFDRIKLNAVIMRGRNEDEVLRLVEFARERELDISFIEEMPLGNVSDHGRDETYCSSDEVQRIIEQRHVLTPSTESTLGPSRYFRMSDAKSRIGFISPHSHNFCASCNRVRVTAEGRLLLCLGNEHSLDLRAILRRYPGDMARLEREIIASMRLKPYQHHFTTDGDVQIVRFMNMTGG</sequence>
<evidence type="ECO:0000256" key="1">
    <source>
        <dbReference type="ARBA" id="ARBA00012167"/>
    </source>
</evidence>
<feature type="binding site" evidence="12">
    <location>
        <position position="104"/>
    </location>
    <ligand>
        <name>GTP</name>
        <dbReference type="ChEBI" id="CHEBI:37565"/>
    </ligand>
</feature>
<evidence type="ECO:0000256" key="10">
    <source>
        <dbReference type="ARBA" id="ARBA00023239"/>
    </source>
</evidence>
<evidence type="ECO:0000256" key="6">
    <source>
        <dbReference type="ARBA" id="ARBA00023004"/>
    </source>
</evidence>
<dbReference type="SFLD" id="SFLDG01067">
    <property type="entry name" value="SPASM/twitch_domain_containing"/>
    <property type="match status" value="1"/>
</dbReference>
<keyword evidence="2 12" id="KW-0004">4Fe-4S</keyword>
<proteinExistence type="inferred from homology"/>
<dbReference type="PROSITE" id="PS01305">
    <property type="entry name" value="MOAA_NIFB_PQQE"/>
    <property type="match status" value="1"/>
</dbReference>
<dbReference type="UniPathway" id="UPA00344"/>
<dbReference type="InterPro" id="IPR050105">
    <property type="entry name" value="MoCo_biosynth_MoaA/MoaC"/>
</dbReference>
<dbReference type="GO" id="GO:0061799">
    <property type="term" value="F:cyclic pyranopterin monophosphate synthase activity"/>
    <property type="evidence" value="ECO:0007669"/>
    <property type="project" value="TreeGrafter"/>
</dbReference>
<feature type="binding site" evidence="12">
    <location>
        <position position="33"/>
    </location>
    <ligand>
        <name>[4Fe-4S] cluster</name>
        <dbReference type="ChEBI" id="CHEBI:49883"/>
        <label>1</label>
        <note>4Fe-4S-S-AdoMet</note>
    </ligand>
</feature>
<dbReference type="InterPro" id="IPR013483">
    <property type="entry name" value="MoaA"/>
</dbReference>
<evidence type="ECO:0000256" key="9">
    <source>
        <dbReference type="ARBA" id="ARBA00023150"/>
    </source>
</evidence>
<feature type="binding site" evidence="12">
    <location>
        <position position="199"/>
    </location>
    <ligand>
        <name>S-adenosyl-L-methionine</name>
        <dbReference type="ChEBI" id="CHEBI:59789"/>
    </ligand>
</feature>
<feature type="binding site" evidence="12">
    <location>
        <position position="36"/>
    </location>
    <ligand>
        <name>[4Fe-4S] cluster</name>
        <dbReference type="ChEBI" id="CHEBI:49883"/>
        <label>1</label>
        <note>4Fe-4S-S-AdoMet</note>
    </ligand>
</feature>
<dbReference type="InterPro" id="IPR040064">
    <property type="entry name" value="MoaA-like"/>
</dbReference>
<feature type="binding site" evidence="12">
    <location>
        <position position="29"/>
    </location>
    <ligand>
        <name>[4Fe-4S] cluster</name>
        <dbReference type="ChEBI" id="CHEBI:49883"/>
        <label>1</label>
        <note>4Fe-4S-S-AdoMet</note>
    </ligand>
</feature>
<dbReference type="STRING" id="376489.A5892_09420"/>
<comment type="function">
    <text evidence="12">Catalyzes the cyclization of GTP to (8S)-3',8-cyclo-7,8-dihydroguanosine 5'-triphosphate.</text>
</comment>
<evidence type="ECO:0000256" key="2">
    <source>
        <dbReference type="ARBA" id="ARBA00022485"/>
    </source>
</evidence>
<comment type="cofactor">
    <cofactor evidence="12">
        <name>[4Fe-4S] cluster</name>
        <dbReference type="ChEBI" id="CHEBI:49883"/>
    </cofactor>
    <text evidence="12">Binds 2 [4Fe-4S] clusters. Binds 1 [4Fe-4S] cluster coordinated with 3 cysteines and an exchangeable S-adenosyl-L-methionine and 1 [4Fe-4S] cluster coordinated with 3 cysteines and the GTP-derived substrate.</text>
</comment>
<evidence type="ECO:0000256" key="3">
    <source>
        <dbReference type="ARBA" id="ARBA00022691"/>
    </source>
</evidence>
<dbReference type="PANTHER" id="PTHR22960">
    <property type="entry name" value="MOLYBDOPTERIN COFACTOR SYNTHESIS PROTEIN A"/>
    <property type="match status" value="1"/>
</dbReference>
<name>A0A172YEJ2_9GAMM</name>
<dbReference type="NCBIfam" id="TIGR02666">
    <property type="entry name" value="moaA"/>
    <property type="match status" value="1"/>
</dbReference>
<evidence type="ECO:0000256" key="7">
    <source>
        <dbReference type="ARBA" id="ARBA00023014"/>
    </source>
</evidence>
<evidence type="ECO:0000256" key="8">
    <source>
        <dbReference type="ARBA" id="ARBA00023134"/>
    </source>
</evidence>
<dbReference type="GO" id="GO:0005525">
    <property type="term" value="F:GTP binding"/>
    <property type="evidence" value="ECO:0007669"/>
    <property type="project" value="UniProtKB-UniRule"/>
</dbReference>
<feature type="binding site" evidence="12">
    <location>
        <position position="35"/>
    </location>
    <ligand>
        <name>S-adenosyl-L-methionine</name>
        <dbReference type="ChEBI" id="CHEBI:59789"/>
    </ligand>
</feature>
<comment type="pathway">
    <text evidence="12">Cofactor biosynthesis; molybdopterin biosynthesis.</text>
</comment>
<evidence type="ECO:0000259" key="13">
    <source>
        <dbReference type="PROSITE" id="PS51918"/>
    </source>
</evidence>
<organism evidence="14 15">
    <name type="scientific">Halotalea alkalilenta</name>
    <dbReference type="NCBI Taxonomy" id="376489"/>
    <lineage>
        <taxon>Bacteria</taxon>
        <taxon>Pseudomonadati</taxon>
        <taxon>Pseudomonadota</taxon>
        <taxon>Gammaproteobacteria</taxon>
        <taxon>Oceanospirillales</taxon>
        <taxon>Halomonadaceae</taxon>
        <taxon>Halotalea</taxon>
    </lineage>
</organism>
<dbReference type="Pfam" id="PF04055">
    <property type="entry name" value="Radical_SAM"/>
    <property type="match status" value="1"/>
</dbReference>
<evidence type="ECO:0000256" key="12">
    <source>
        <dbReference type="HAMAP-Rule" id="MF_01225"/>
    </source>
</evidence>
<feature type="domain" description="Radical SAM core" evidence="13">
    <location>
        <begin position="13"/>
        <end position="232"/>
    </location>
</feature>
<feature type="binding site" evidence="12">
    <location>
        <position position="75"/>
    </location>
    <ligand>
        <name>S-adenosyl-L-methionine</name>
        <dbReference type="ChEBI" id="CHEBI:59789"/>
    </ligand>
</feature>
<feature type="binding site" evidence="12">
    <location>
        <position position="128"/>
    </location>
    <ligand>
        <name>S-adenosyl-L-methionine</name>
        <dbReference type="ChEBI" id="CHEBI:59789"/>
    </ligand>
</feature>
<reference evidence="14 15" key="1">
    <citation type="submission" date="2016-04" db="EMBL/GenBank/DDBJ databases">
        <title>Complete Genome Sequence of Halotalea alkalilenta IHB B 13600.</title>
        <authorList>
            <person name="Swarnkar M.K."/>
            <person name="Sharma A."/>
            <person name="Kaushal K."/>
            <person name="Soni R."/>
            <person name="Rana S."/>
            <person name="Singh A.K."/>
            <person name="Gulati A."/>
        </authorList>
    </citation>
    <scope>NUCLEOTIDE SEQUENCE [LARGE SCALE GENOMIC DNA]</scope>
    <source>
        <strain evidence="14 15">IHB B 13600</strain>
    </source>
</reference>